<dbReference type="InterPro" id="IPR005467">
    <property type="entry name" value="His_kinase_dom"/>
</dbReference>
<evidence type="ECO:0000256" key="4">
    <source>
        <dbReference type="ARBA" id="ARBA00022679"/>
    </source>
</evidence>
<gene>
    <name evidence="10" type="ORF">ENR47_09220</name>
</gene>
<dbReference type="PANTHER" id="PTHR43304">
    <property type="entry name" value="PHYTOCHROME-LIKE PROTEIN CPH1"/>
    <property type="match status" value="1"/>
</dbReference>
<name>A0A832M5M4_9CYAN</name>
<feature type="domain" description="Response regulatory" evidence="9">
    <location>
        <begin position="12"/>
        <end position="128"/>
    </location>
</feature>
<evidence type="ECO:0000256" key="3">
    <source>
        <dbReference type="ARBA" id="ARBA00022553"/>
    </source>
</evidence>
<reference evidence="10" key="1">
    <citation type="journal article" date="2020" name="mSystems">
        <title>Genome- and Community-Level Interaction Insights into Carbon Utilization and Element Cycling Functions of Hydrothermarchaeota in Hydrothermal Sediment.</title>
        <authorList>
            <person name="Zhou Z."/>
            <person name="Liu Y."/>
            <person name="Xu W."/>
            <person name="Pan J."/>
            <person name="Luo Z.H."/>
            <person name="Li M."/>
        </authorList>
    </citation>
    <scope>NUCLEOTIDE SEQUENCE [LARGE SCALE GENOMIC DNA]</scope>
    <source>
        <strain evidence="10">SpSt-402</strain>
    </source>
</reference>
<comment type="catalytic activity">
    <reaction evidence="1">
        <text>ATP + protein L-histidine = ADP + protein N-phospho-L-histidine.</text>
        <dbReference type="EC" id="2.7.13.3"/>
    </reaction>
</comment>
<evidence type="ECO:0000259" key="8">
    <source>
        <dbReference type="PROSITE" id="PS50109"/>
    </source>
</evidence>
<dbReference type="SMART" id="SM00448">
    <property type="entry name" value="REC"/>
    <property type="match status" value="1"/>
</dbReference>
<dbReference type="SUPFAM" id="SSF52172">
    <property type="entry name" value="CheY-like"/>
    <property type="match status" value="1"/>
</dbReference>
<dbReference type="InterPro" id="IPR036890">
    <property type="entry name" value="HATPase_C_sf"/>
</dbReference>
<dbReference type="InterPro" id="IPR003661">
    <property type="entry name" value="HisK_dim/P_dom"/>
</dbReference>
<sequence>MSHEQNNRLTDDILIVDDTPDNLRVLSSILTNRGFKVRKSLDGHGAITSAKATPPSIILLDIRLPEIDGYEICQILKADPNTSHIPVIFISALDDILDKLKAFKSGGIDYITKPFQEAEVLVRVETQLRLQKLQHQLIQRNDELARFNRELEQFAYVVSHDLQQPLQTMTGFAQLLILKHQNNLDETSYEYLRGILESGHRAQQLIQDLLGYAQIEHQTQKFESVDCNVVMAKVLNNLQTIISEKKVDLTCEALPTVVGNETQLIQLLQNLISNAIKFVRPLLSPQVRITATQQNREWLFEVRDNGIGIDSENLTCIFEVFQRLHTDSEYPGTGIGLAICKKIVDLHRGRIWVESQLGAGSTFYFTLAASSERLNN</sequence>
<evidence type="ECO:0000256" key="1">
    <source>
        <dbReference type="ARBA" id="ARBA00000085"/>
    </source>
</evidence>
<dbReference type="InterPro" id="IPR001789">
    <property type="entry name" value="Sig_transdc_resp-reg_receiver"/>
</dbReference>
<dbReference type="CDD" id="cd00082">
    <property type="entry name" value="HisKA"/>
    <property type="match status" value="1"/>
</dbReference>
<keyword evidence="6" id="KW-0902">Two-component regulatory system</keyword>
<evidence type="ECO:0000256" key="5">
    <source>
        <dbReference type="ARBA" id="ARBA00022777"/>
    </source>
</evidence>
<evidence type="ECO:0000256" key="6">
    <source>
        <dbReference type="ARBA" id="ARBA00023012"/>
    </source>
</evidence>
<evidence type="ECO:0000256" key="2">
    <source>
        <dbReference type="ARBA" id="ARBA00012438"/>
    </source>
</evidence>
<dbReference type="Gene3D" id="3.30.565.10">
    <property type="entry name" value="Histidine kinase-like ATPase, C-terminal domain"/>
    <property type="match status" value="1"/>
</dbReference>
<accession>A0A832M5M4</accession>
<dbReference type="Pfam" id="PF00512">
    <property type="entry name" value="HisKA"/>
    <property type="match status" value="1"/>
</dbReference>
<keyword evidence="4" id="KW-0808">Transferase</keyword>
<dbReference type="SMART" id="SM00387">
    <property type="entry name" value="HATPase_c"/>
    <property type="match status" value="1"/>
</dbReference>
<feature type="modified residue" description="4-aspartylphosphate" evidence="7">
    <location>
        <position position="61"/>
    </location>
</feature>
<dbReference type="FunFam" id="3.30.565.10:FF:000006">
    <property type="entry name" value="Sensor histidine kinase WalK"/>
    <property type="match status" value="1"/>
</dbReference>
<dbReference type="EC" id="2.7.13.3" evidence="2"/>
<proteinExistence type="predicted"/>
<dbReference type="PROSITE" id="PS50109">
    <property type="entry name" value="HIS_KIN"/>
    <property type="match status" value="1"/>
</dbReference>
<dbReference type="SUPFAM" id="SSF55874">
    <property type="entry name" value="ATPase domain of HSP90 chaperone/DNA topoisomerase II/histidine kinase"/>
    <property type="match status" value="1"/>
</dbReference>
<dbReference type="SMART" id="SM00388">
    <property type="entry name" value="HisKA"/>
    <property type="match status" value="1"/>
</dbReference>
<dbReference type="GO" id="GO:0000155">
    <property type="term" value="F:phosphorelay sensor kinase activity"/>
    <property type="evidence" value="ECO:0007669"/>
    <property type="project" value="InterPro"/>
</dbReference>
<dbReference type="InterPro" id="IPR052162">
    <property type="entry name" value="Sensor_kinase/Photoreceptor"/>
</dbReference>
<dbReference type="InterPro" id="IPR003594">
    <property type="entry name" value="HATPase_dom"/>
</dbReference>
<protein>
    <recommendedName>
        <fullName evidence="2">histidine kinase</fullName>
        <ecNumber evidence="2">2.7.13.3</ecNumber>
    </recommendedName>
</protein>
<dbReference type="EMBL" id="DSRD01000577">
    <property type="protein sequence ID" value="HGW94446.1"/>
    <property type="molecule type" value="Genomic_DNA"/>
</dbReference>
<keyword evidence="3 7" id="KW-0597">Phosphoprotein</keyword>
<organism evidence="10">
    <name type="scientific">Oscillatoriales cyanobacterium SpSt-402</name>
    <dbReference type="NCBI Taxonomy" id="2282168"/>
    <lineage>
        <taxon>Bacteria</taxon>
        <taxon>Bacillati</taxon>
        <taxon>Cyanobacteriota</taxon>
        <taxon>Cyanophyceae</taxon>
        <taxon>Oscillatoriophycideae</taxon>
        <taxon>Oscillatoriales</taxon>
    </lineage>
</organism>
<dbReference type="InterPro" id="IPR004358">
    <property type="entry name" value="Sig_transdc_His_kin-like_C"/>
</dbReference>
<dbReference type="InterPro" id="IPR011006">
    <property type="entry name" value="CheY-like_superfamily"/>
</dbReference>
<dbReference type="PANTHER" id="PTHR43304:SF1">
    <property type="entry name" value="PAC DOMAIN-CONTAINING PROTEIN"/>
    <property type="match status" value="1"/>
</dbReference>
<dbReference type="Gene3D" id="3.40.50.2300">
    <property type="match status" value="1"/>
</dbReference>
<feature type="domain" description="Histidine kinase" evidence="8">
    <location>
        <begin position="157"/>
        <end position="371"/>
    </location>
</feature>
<dbReference type="Pfam" id="PF00072">
    <property type="entry name" value="Response_reg"/>
    <property type="match status" value="1"/>
</dbReference>
<dbReference type="PROSITE" id="PS50110">
    <property type="entry name" value="RESPONSE_REGULATORY"/>
    <property type="match status" value="1"/>
</dbReference>
<evidence type="ECO:0000259" key="9">
    <source>
        <dbReference type="PROSITE" id="PS50110"/>
    </source>
</evidence>
<dbReference type="Pfam" id="PF02518">
    <property type="entry name" value="HATPase_c"/>
    <property type="match status" value="1"/>
</dbReference>
<dbReference type="CDD" id="cd19920">
    <property type="entry name" value="REC_PA4781-like"/>
    <property type="match status" value="1"/>
</dbReference>
<dbReference type="Gene3D" id="1.10.287.130">
    <property type="match status" value="1"/>
</dbReference>
<evidence type="ECO:0000313" key="10">
    <source>
        <dbReference type="EMBL" id="HGW94446.1"/>
    </source>
</evidence>
<evidence type="ECO:0000256" key="7">
    <source>
        <dbReference type="PROSITE-ProRule" id="PRU00169"/>
    </source>
</evidence>
<keyword evidence="5" id="KW-0418">Kinase</keyword>
<dbReference type="AlphaFoldDB" id="A0A832M5M4"/>
<dbReference type="SUPFAM" id="SSF47384">
    <property type="entry name" value="Homodimeric domain of signal transducing histidine kinase"/>
    <property type="match status" value="1"/>
</dbReference>
<dbReference type="InterPro" id="IPR036097">
    <property type="entry name" value="HisK_dim/P_sf"/>
</dbReference>
<comment type="caution">
    <text evidence="10">The sequence shown here is derived from an EMBL/GenBank/DDBJ whole genome shotgun (WGS) entry which is preliminary data.</text>
</comment>
<dbReference type="PRINTS" id="PR00344">
    <property type="entry name" value="BCTRLSENSOR"/>
</dbReference>